<dbReference type="PRINTS" id="PR00260">
    <property type="entry name" value="CHEMTRNSDUCR"/>
</dbReference>
<dbReference type="PANTHER" id="PTHR43531">
    <property type="entry name" value="PROTEIN ICFG"/>
    <property type="match status" value="1"/>
</dbReference>
<evidence type="ECO:0000256" key="3">
    <source>
        <dbReference type="PROSITE-ProRule" id="PRU00284"/>
    </source>
</evidence>
<dbReference type="Gene3D" id="1.10.287.950">
    <property type="entry name" value="Methyl-accepting chemotaxis protein"/>
    <property type="match status" value="1"/>
</dbReference>
<dbReference type="GO" id="GO:0006935">
    <property type="term" value="P:chemotaxis"/>
    <property type="evidence" value="ECO:0007669"/>
    <property type="project" value="UniProtKB-KW"/>
</dbReference>
<dbReference type="GO" id="GO:0005886">
    <property type="term" value="C:plasma membrane"/>
    <property type="evidence" value="ECO:0007669"/>
    <property type="project" value="TreeGrafter"/>
</dbReference>
<dbReference type="InterPro" id="IPR004090">
    <property type="entry name" value="Chemotax_Me-accpt_rcpt"/>
</dbReference>
<keyword evidence="1" id="KW-0145">Chemotaxis</keyword>
<keyword evidence="3" id="KW-0807">Transducer</keyword>
<dbReference type="InterPro" id="IPR004089">
    <property type="entry name" value="MCPsignal_dom"/>
</dbReference>
<evidence type="ECO:0000256" key="2">
    <source>
        <dbReference type="ARBA" id="ARBA00029447"/>
    </source>
</evidence>
<dbReference type="SMART" id="SM00283">
    <property type="entry name" value="MA"/>
    <property type="match status" value="1"/>
</dbReference>
<protein>
    <recommendedName>
        <fullName evidence="4">Methyl-accepting transducer domain-containing protein</fullName>
    </recommendedName>
</protein>
<evidence type="ECO:0000313" key="5">
    <source>
        <dbReference type="EMBL" id="ETR65243.1"/>
    </source>
</evidence>
<proteinExistence type="inferred from homology"/>
<dbReference type="EMBL" id="ATBP01003035">
    <property type="protein sequence ID" value="ETR65243.1"/>
    <property type="molecule type" value="Genomic_DNA"/>
</dbReference>
<dbReference type="PROSITE" id="PS50111">
    <property type="entry name" value="CHEMOTAXIS_TRANSDUC_2"/>
    <property type="match status" value="1"/>
</dbReference>
<dbReference type="GO" id="GO:0007165">
    <property type="term" value="P:signal transduction"/>
    <property type="evidence" value="ECO:0007669"/>
    <property type="project" value="UniProtKB-KW"/>
</dbReference>
<dbReference type="InterPro" id="IPR051310">
    <property type="entry name" value="MCP_chemotaxis"/>
</dbReference>
<dbReference type="GO" id="GO:0004888">
    <property type="term" value="F:transmembrane signaling receptor activity"/>
    <property type="evidence" value="ECO:0007669"/>
    <property type="project" value="InterPro"/>
</dbReference>
<accession>A0A1V1NRR1</accession>
<organism evidence="5 6">
    <name type="scientific">Candidatus Magnetoglobus multicellularis str. Araruama</name>
    <dbReference type="NCBI Taxonomy" id="890399"/>
    <lineage>
        <taxon>Bacteria</taxon>
        <taxon>Pseudomonadati</taxon>
        <taxon>Thermodesulfobacteriota</taxon>
        <taxon>Desulfobacteria</taxon>
        <taxon>Desulfobacterales</taxon>
        <taxon>Desulfobacteraceae</taxon>
        <taxon>Candidatus Magnetoglobus</taxon>
    </lineage>
</organism>
<dbReference type="Pfam" id="PF00015">
    <property type="entry name" value="MCPsignal"/>
    <property type="match status" value="1"/>
</dbReference>
<reference evidence="6" key="1">
    <citation type="submission" date="2012-11" db="EMBL/GenBank/DDBJ databases">
        <authorList>
            <person name="Lucero-Rivera Y.E."/>
            <person name="Tovar-Ramirez D."/>
        </authorList>
    </citation>
    <scope>NUCLEOTIDE SEQUENCE [LARGE SCALE GENOMIC DNA]</scope>
    <source>
        <strain evidence="6">Araruama</strain>
    </source>
</reference>
<feature type="domain" description="Methyl-accepting transducer" evidence="4">
    <location>
        <begin position="30"/>
        <end position="173"/>
    </location>
</feature>
<evidence type="ECO:0000259" key="4">
    <source>
        <dbReference type="PROSITE" id="PS50111"/>
    </source>
</evidence>
<comment type="similarity">
    <text evidence="2">Belongs to the methyl-accepting chemotaxis (MCP) protein family.</text>
</comment>
<comment type="caution">
    <text evidence="5">The sequence shown here is derived from an EMBL/GenBank/DDBJ whole genome shotgun (WGS) entry which is preliminary data.</text>
</comment>
<evidence type="ECO:0000313" key="6">
    <source>
        <dbReference type="Proteomes" id="UP000189670"/>
    </source>
</evidence>
<dbReference type="Proteomes" id="UP000189670">
    <property type="component" value="Unassembled WGS sequence"/>
</dbReference>
<dbReference type="SUPFAM" id="SSF58104">
    <property type="entry name" value="Methyl-accepting chemotaxis protein (MCP) signaling domain"/>
    <property type="match status" value="1"/>
</dbReference>
<name>A0A1V1NRR1_9BACT</name>
<evidence type="ECO:0000256" key="1">
    <source>
        <dbReference type="ARBA" id="ARBA00022500"/>
    </source>
</evidence>
<sequence>MIACGGIIGLFFSISLSQRIRSVNFRLSDGARLVSTAVNQISAASKEMAEGATEQAASLQETSASLEQISAMSMKNAKNASDAKMLINEISQIVDKADAGMSDLTSSMKSIYKSGEETQIIVQTIDQIAFQTQLLSLNAAVEAARAGDAGSGFAIVAEEVRKLALNTTKAAKKQPLW</sequence>
<dbReference type="AlphaFoldDB" id="A0A1V1NRR1"/>
<gene>
    <name evidence="5" type="ORF">OMM_06101</name>
</gene>
<dbReference type="PANTHER" id="PTHR43531:SF11">
    <property type="entry name" value="METHYL-ACCEPTING CHEMOTAXIS PROTEIN 3"/>
    <property type="match status" value="1"/>
</dbReference>